<dbReference type="GO" id="GO:0032511">
    <property type="term" value="P:late endosome to vacuole transport via multivesicular body sorting pathway"/>
    <property type="evidence" value="ECO:0007669"/>
    <property type="project" value="TreeGrafter"/>
</dbReference>
<organism evidence="5 6">
    <name type="scientific">Mixia osmundae (strain CBS 9802 / IAM 14324 / JCM 22182 / KY 12970)</name>
    <dbReference type="NCBI Taxonomy" id="764103"/>
    <lineage>
        <taxon>Eukaryota</taxon>
        <taxon>Fungi</taxon>
        <taxon>Dikarya</taxon>
        <taxon>Basidiomycota</taxon>
        <taxon>Pucciniomycotina</taxon>
        <taxon>Mixiomycetes</taxon>
        <taxon>Mixiales</taxon>
        <taxon>Mixiaceae</taxon>
        <taxon>Mixia</taxon>
    </lineage>
</organism>
<comment type="caution">
    <text evidence="5">The sequence shown here is derived from an EMBL/GenBank/DDBJ whole genome shotgun (WGS) entry which is preliminary data.</text>
</comment>
<dbReference type="GO" id="GO:0006900">
    <property type="term" value="P:vesicle budding from membrane"/>
    <property type="evidence" value="ECO:0007669"/>
    <property type="project" value="TreeGrafter"/>
</dbReference>
<gene>
    <name evidence="5" type="primary">Mo06430</name>
    <name evidence="5" type="ORF">E5Q_06430</name>
</gene>
<dbReference type="Gene3D" id="6.10.250.1710">
    <property type="match status" value="1"/>
</dbReference>
<dbReference type="Pfam" id="PF03357">
    <property type="entry name" value="Snf7"/>
    <property type="match status" value="1"/>
</dbReference>
<reference evidence="5 6" key="2">
    <citation type="journal article" date="2012" name="Open Biol.">
        <title>Characteristics of nucleosomes and linker DNA regions on the genome of the basidiomycete Mixia osmundae revealed by mono- and dinucleosome mapping.</title>
        <authorList>
            <person name="Nishida H."/>
            <person name="Kondo S."/>
            <person name="Matsumoto T."/>
            <person name="Suzuki Y."/>
            <person name="Yoshikawa H."/>
            <person name="Taylor T.D."/>
            <person name="Sugiyama J."/>
        </authorList>
    </citation>
    <scope>NUCLEOTIDE SEQUENCE [LARGE SCALE GENOMIC DNA]</scope>
    <source>
        <strain evidence="6">CBS 9802 / IAM 14324 / JCM 22182 / KY 12970</strain>
    </source>
</reference>
<evidence type="ECO:0000256" key="3">
    <source>
        <dbReference type="SAM" id="Coils"/>
    </source>
</evidence>
<dbReference type="PANTHER" id="PTHR22761:SF12">
    <property type="entry name" value="CHARGED MULTIVESICULAR BODY PROTEIN 5"/>
    <property type="match status" value="1"/>
</dbReference>
<evidence type="ECO:0000256" key="1">
    <source>
        <dbReference type="ARBA" id="ARBA00006190"/>
    </source>
</evidence>
<dbReference type="STRING" id="764103.G7EA67"/>
<dbReference type="InterPro" id="IPR005024">
    <property type="entry name" value="Snf7_fam"/>
</dbReference>
<dbReference type="FunCoup" id="G7EA67">
    <property type="interactions" value="269"/>
</dbReference>
<sequence length="216" mass="24520">MNRIFGSGKGKAKPSLNDAIASTDVRIDGFEVKIRKLDAELTKYRDQMKRLKEGPGKNAVKQRAMRVLQQKKMYEAQLGQLQQQTFNMEQASMTTENLRNTMATVDAMKTANKEMKRQYGKLDIDKIESIHYDMEDLIEQANEIQESLSRTYGVPDEVDEADLEAELEALGDDLLEEESSIPSYLRNDTAELPDFVDEPPVTESAQKERPDLVKAV</sequence>
<proteinExistence type="inferred from homology"/>
<dbReference type="Proteomes" id="UP000009131">
    <property type="component" value="Unassembled WGS sequence"/>
</dbReference>
<feature type="compositionally biased region" description="Basic and acidic residues" evidence="4">
    <location>
        <begin position="205"/>
        <end position="216"/>
    </location>
</feature>
<dbReference type="Gene3D" id="1.10.287.1060">
    <property type="entry name" value="ESAT-6-like"/>
    <property type="match status" value="1"/>
</dbReference>
<dbReference type="AlphaFoldDB" id="G7EA67"/>
<evidence type="ECO:0000256" key="4">
    <source>
        <dbReference type="SAM" id="MobiDB-lite"/>
    </source>
</evidence>
<keyword evidence="6" id="KW-1185">Reference proteome</keyword>
<protein>
    <recommendedName>
        <fullName evidence="7">Charged multivesicular body protein 5</fullName>
    </recommendedName>
</protein>
<dbReference type="eggNOG" id="KOG1655">
    <property type="taxonomic scope" value="Eukaryota"/>
</dbReference>
<evidence type="ECO:0000313" key="5">
    <source>
        <dbReference type="EMBL" id="GAA99727.1"/>
    </source>
</evidence>
<dbReference type="GO" id="GO:0005771">
    <property type="term" value="C:multivesicular body"/>
    <property type="evidence" value="ECO:0007669"/>
    <property type="project" value="TreeGrafter"/>
</dbReference>
<evidence type="ECO:0000313" key="6">
    <source>
        <dbReference type="Proteomes" id="UP000009131"/>
    </source>
</evidence>
<keyword evidence="2 3" id="KW-0175">Coiled coil</keyword>
<feature type="region of interest" description="Disordered" evidence="4">
    <location>
        <begin position="173"/>
        <end position="216"/>
    </location>
</feature>
<evidence type="ECO:0008006" key="7">
    <source>
        <dbReference type="Google" id="ProtNLM"/>
    </source>
</evidence>
<dbReference type="InParanoid" id="G7EA67"/>
<name>G7EA67_MIXOS</name>
<comment type="similarity">
    <text evidence="1">Belongs to the SNF7 family.</text>
</comment>
<reference evidence="5 6" key="1">
    <citation type="journal article" date="2011" name="J. Gen. Appl. Microbiol.">
        <title>Draft genome sequencing of the enigmatic basidiomycete Mixia osmundae.</title>
        <authorList>
            <person name="Nishida H."/>
            <person name="Nagatsuka Y."/>
            <person name="Sugiyama J."/>
        </authorList>
    </citation>
    <scope>NUCLEOTIDE SEQUENCE [LARGE SCALE GENOMIC DNA]</scope>
    <source>
        <strain evidence="6">CBS 9802 / IAM 14324 / JCM 22182 / KY 12970</strain>
    </source>
</reference>
<dbReference type="PANTHER" id="PTHR22761">
    <property type="entry name" value="CHARGED MULTIVESICULAR BODY PROTEIN"/>
    <property type="match status" value="1"/>
</dbReference>
<accession>G7EA67</accession>
<evidence type="ECO:0000256" key="2">
    <source>
        <dbReference type="ARBA" id="ARBA00023054"/>
    </source>
</evidence>
<dbReference type="HOGENOM" id="CLU_079409_0_0_1"/>
<feature type="coiled-coil region" evidence="3">
    <location>
        <begin position="27"/>
        <end position="118"/>
    </location>
</feature>
<dbReference type="EMBL" id="BABT02000229">
    <property type="protein sequence ID" value="GAA99727.1"/>
    <property type="molecule type" value="Genomic_DNA"/>
</dbReference>
<dbReference type="OrthoDB" id="3973241at2759"/>